<evidence type="ECO:0000259" key="2">
    <source>
        <dbReference type="Pfam" id="PF18291"/>
    </source>
</evidence>
<dbReference type="Proteomes" id="UP000027601">
    <property type="component" value="Unassembled WGS sequence"/>
</dbReference>
<dbReference type="NCBIfam" id="TIGR01201">
    <property type="entry name" value="HU_rel"/>
    <property type="match status" value="1"/>
</dbReference>
<dbReference type="InterPro" id="IPR010992">
    <property type="entry name" value="IHF-like_DNA-bd_dom_sf"/>
</dbReference>
<evidence type="ECO:0000256" key="1">
    <source>
        <dbReference type="ARBA" id="ARBA00023125"/>
    </source>
</evidence>
<dbReference type="eggNOG" id="COG0776">
    <property type="taxonomic scope" value="Bacteria"/>
</dbReference>
<dbReference type="InterPro" id="IPR041607">
    <property type="entry name" value="HU-HIG"/>
</dbReference>
<organism evidence="3 4">
    <name type="scientific">Bacteroides graminisolvens DSM 19988 = JCM 15093</name>
    <dbReference type="NCBI Taxonomy" id="1121097"/>
    <lineage>
        <taxon>Bacteria</taxon>
        <taxon>Pseudomonadati</taxon>
        <taxon>Bacteroidota</taxon>
        <taxon>Bacteroidia</taxon>
        <taxon>Bacteroidales</taxon>
        <taxon>Bacteroidaceae</taxon>
        <taxon>Bacteroides</taxon>
    </lineage>
</organism>
<dbReference type="SUPFAM" id="SSF47729">
    <property type="entry name" value="IHF-like DNA-binding proteins"/>
    <property type="match status" value="1"/>
</dbReference>
<dbReference type="InterPro" id="IPR005902">
    <property type="entry name" value="HU_DNA-bd_put"/>
</dbReference>
<dbReference type="GO" id="GO:0003677">
    <property type="term" value="F:DNA binding"/>
    <property type="evidence" value="ECO:0007669"/>
    <property type="project" value="UniProtKB-KW"/>
</dbReference>
<feature type="domain" description="HU" evidence="2">
    <location>
        <begin position="4"/>
        <end position="123"/>
    </location>
</feature>
<reference evidence="3 4" key="1">
    <citation type="journal article" date="2015" name="Microbes Environ.">
        <title>Distribution and evolution of nitrogen fixation genes in the phylum bacteroidetes.</title>
        <authorList>
            <person name="Inoue J."/>
            <person name="Oshima K."/>
            <person name="Suda W."/>
            <person name="Sakamoto M."/>
            <person name="Iino T."/>
            <person name="Noda S."/>
            <person name="Hongoh Y."/>
            <person name="Hattori M."/>
            <person name="Ohkuma M."/>
        </authorList>
    </citation>
    <scope>NUCLEOTIDE SEQUENCE [LARGE SCALE GENOMIC DNA]</scope>
    <source>
        <strain evidence="3 4">JCM 15093</strain>
    </source>
</reference>
<dbReference type="AlphaFoldDB" id="A0A069D9N3"/>
<sequence length="131" mass="14517">MYSYVVRKKVNKSGSEEEIRYHGIPVTSGQIGVSQMAEVISERCSLTHADVEASVIALGEVMQEFLSKGHTVYLKGIGLFSVSASSEGFSTAKECTPSKVKAKRICFKADKYMKVFMGKIKFIRTKRAPQK</sequence>
<gene>
    <name evidence="3" type="ORF">JCM15093_2161</name>
</gene>
<dbReference type="RefSeq" id="WP_024996737.1">
    <property type="nucleotide sequence ID" value="NZ_ATZI01000008.1"/>
</dbReference>
<keyword evidence="4" id="KW-1185">Reference proteome</keyword>
<evidence type="ECO:0000313" key="3">
    <source>
        <dbReference type="EMBL" id="GAK36954.1"/>
    </source>
</evidence>
<dbReference type="EMBL" id="BAJS01000011">
    <property type="protein sequence ID" value="GAK36954.1"/>
    <property type="molecule type" value="Genomic_DNA"/>
</dbReference>
<comment type="caution">
    <text evidence="3">The sequence shown here is derived from an EMBL/GenBank/DDBJ whole genome shotgun (WGS) entry which is preliminary data.</text>
</comment>
<proteinExistence type="predicted"/>
<name>A0A069D9N3_9BACE</name>
<accession>A0A069D9N3</accession>
<dbReference type="OrthoDB" id="1014456at2"/>
<dbReference type="Pfam" id="PF18291">
    <property type="entry name" value="HU-HIG"/>
    <property type="match status" value="1"/>
</dbReference>
<dbReference type="Gene3D" id="4.10.520.10">
    <property type="entry name" value="IHF-like DNA-binding proteins"/>
    <property type="match status" value="1"/>
</dbReference>
<dbReference type="STRING" id="1121097.GCA_000428125_02118"/>
<protein>
    <recommendedName>
        <fullName evidence="2">HU domain-containing protein</fullName>
    </recommendedName>
</protein>
<evidence type="ECO:0000313" key="4">
    <source>
        <dbReference type="Proteomes" id="UP000027601"/>
    </source>
</evidence>
<keyword evidence="1" id="KW-0238">DNA-binding</keyword>